<accession>A0AA41XZ25</accession>
<dbReference type="PANTHER" id="PTHR42839:SF2">
    <property type="entry name" value="ISOCHORISMATE SYNTHASE ENTC"/>
    <property type="match status" value="1"/>
</dbReference>
<dbReference type="EC" id="5.4.4.2" evidence="3"/>
<dbReference type="NCBIfam" id="TIGR00543">
    <property type="entry name" value="isochor_syn"/>
    <property type="match status" value="1"/>
</dbReference>
<comment type="caution">
    <text evidence="7">The sequence shown here is derived from an EMBL/GenBank/DDBJ whole genome shotgun (WGS) entry which is preliminary data.</text>
</comment>
<evidence type="ECO:0000256" key="1">
    <source>
        <dbReference type="ARBA" id="ARBA00000799"/>
    </source>
</evidence>
<evidence type="ECO:0000256" key="5">
    <source>
        <dbReference type="ARBA" id="ARBA00041564"/>
    </source>
</evidence>
<keyword evidence="4 7" id="KW-0413">Isomerase</keyword>
<evidence type="ECO:0000313" key="7">
    <source>
        <dbReference type="EMBL" id="MCV9880183.1"/>
    </source>
</evidence>
<evidence type="ECO:0000256" key="4">
    <source>
        <dbReference type="ARBA" id="ARBA00023235"/>
    </source>
</evidence>
<comment type="catalytic activity">
    <reaction evidence="1">
        <text>chorismate = isochorismate</text>
        <dbReference type="Rhea" id="RHEA:18985"/>
        <dbReference type="ChEBI" id="CHEBI:29748"/>
        <dbReference type="ChEBI" id="CHEBI:29780"/>
        <dbReference type="EC" id="5.4.4.2"/>
    </reaction>
</comment>
<evidence type="ECO:0000313" key="8">
    <source>
        <dbReference type="EMBL" id="MCV9883541.1"/>
    </source>
</evidence>
<dbReference type="InterPro" id="IPR015890">
    <property type="entry name" value="Chorismate_C"/>
</dbReference>
<proteinExistence type="inferred from homology"/>
<evidence type="ECO:0000313" key="9">
    <source>
        <dbReference type="Proteomes" id="UP001165568"/>
    </source>
</evidence>
<dbReference type="Pfam" id="PF00425">
    <property type="entry name" value="Chorismate_bind"/>
    <property type="match status" value="1"/>
</dbReference>
<evidence type="ECO:0000259" key="6">
    <source>
        <dbReference type="Pfam" id="PF00425"/>
    </source>
</evidence>
<gene>
    <name evidence="7" type="ORF">NC803_15145</name>
    <name evidence="8" type="ORF">NC856_14820</name>
</gene>
<dbReference type="InterPro" id="IPR005801">
    <property type="entry name" value="ADC_synthase"/>
</dbReference>
<dbReference type="InterPro" id="IPR004561">
    <property type="entry name" value="IsoChor_synthase"/>
</dbReference>
<feature type="domain" description="Chorismate-utilising enzyme C-terminal" evidence="6">
    <location>
        <begin position="124"/>
        <end position="378"/>
    </location>
</feature>
<sequence>MIRDNFTQEERGVWKPDSGFFFSSPSRSLYTQGCFMSLATPASDGFNTSGEFQRTLQQAFARARTEGIAEPVLVGAIPFDTSRPSALFIPQQSHWFCRDDFTMPSLNDCPPLADIVTTQPRPDKDVFIDLVSQAVNATREDKITKVVLSRLLDIELSAPVDHRALLARLLAREPDAYHFYVPLDDGALLGASPELLLRKSGRQLYSKPLAGSAPRPIDSQADRRVGQQLLDSVKDSYEHQVVINEMRRVLTPCCRQLHVPETPELLSTATLWHLASAISGEAVAETDSALSLACLLHPTPALCGYPTDTARQLIASLEPFERGLFGGIVGWSDAQGNGEWVVTIRCGEVRGNSVTLFAGAGIVPDSQPLGEWNETGVKLSTMLRAFGMTNVQECVA</sequence>
<dbReference type="GO" id="GO:0008909">
    <property type="term" value="F:isochorismate synthase activity"/>
    <property type="evidence" value="ECO:0007669"/>
    <property type="project" value="UniProtKB-EC"/>
</dbReference>
<comment type="similarity">
    <text evidence="2">Belongs to the isochorismate synthase family.</text>
</comment>
<dbReference type="PANTHER" id="PTHR42839">
    <property type="entry name" value="ISOCHORISMATE SYNTHASE ENTC"/>
    <property type="match status" value="1"/>
</dbReference>
<organism evidence="7 10">
    <name type="scientific">Brenneria izbisi</name>
    <dbReference type="NCBI Taxonomy" id="2939450"/>
    <lineage>
        <taxon>Bacteria</taxon>
        <taxon>Pseudomonadati</taxon>
        <taxon>Pseudomonadota</taxon>
        <taxon>Gammaproteobacteria</taxon>
        <taxon>Enterobacterales</taxon>
        <taxon>Pectobacteriaceae</taxon>
        <taxon>Brenneria</taxon>
    </lineage>
</organism>
<dbReference type="AlphaFoldDB" id="A0AA41XZ25"/>
<dbReference type="EMBL" id="JAMPJT010000013">
    <property type="protein sequence ID" value="MCV9880183.1"/>
    <property type="molecule type" value="Genomic_DNA"/>
</dbReference>
<dbReference type="EMBL" id="JAMPJU010000013">
    <property type="protein sequence ID" value="MCV9883541.1"/>
    <property type="molecule type" value="Genomic_DNA"/>
</dbReference>
<reference evidence="7" key="1">
    <citation type="submission" date="2022-04" db="EMBL/GenBank/DDBJ databases">
        <title>Brenneria sp. isolated from walnut trees in Serbia.</title>
        <authorList>
            <person name="Gasic K."/>
            <person name="Zlatkovic N."/>
            <person name="Kuzmanovic N."/>
        </authorList>
    </citation>
    <scope>NUCLEOTIDE SEQUENCE</scope>
    <source>
        <strain evidence="8">KBI 423</strain>
        <strain evidence="7">KBI 447</strain>
    </source>
</reference>
<evidence type="ECO:0000313" key="10">
    <source>
        <dbReference type="Proteomes" id="UP001165569"/>
    </source>
</evidence>
<name>A0AA41XZ25_9GAMM</name>
<dbReference type="Gene3D" id="3.60.120.10">
    <property type="entry name" value="Anthranilate synthase"/>
    <property type="match status" value="1"/>
</dbReference>
<dbReference type="RefSeq" id="WP_264091278.1">
    <property type="nucleotide sequence ID" value="NZ_JAMPJT010000013.1"/>
</dbReference>
<dbReference type="Proteomes" id="UP001165568">
    <property type="component" value="Unassembled WGS sequence"/>
</dbReference>
<evidence type="ECO:0000256" key="2">
    <source>
        <dbReference type="ARBA" id="ARBA00005297"/>
    </source>
</evidence>
<protein>
    <recommendedName>
        <fullName evidence="3">isochorismate synthase</fullName>
        <ecNumber evidence="3">5.4.4.2</ecNumber>
    </recommendedName>
    <alternativeName>
        <fullName evidence="5">Isochorismate mutase</fullName>
    </alternativeName>
</protein>
<evidence type="ECO:0000256" key="3">
    <source>
        <dbReference type="ARBA" id="ARBA00012824"/>
    </source>
</evidence>
<keyword evidence="9" id="KW-1185">Reference proteome</keyword>
<dbReference type="SUPFAM" id="SSF56322">
    <property type="entry name" value="ADC synthase"/>
    <property type="match status" value="1"/>
</dbReference>
<dbReference type="Proteomes" id="UP001165569">
    <property type="component" value="Unassembled WGS sequence"/>
</dbReference>